<evidence type="ECO:0000256" key="5">
    <source>
        <dbReference type="ARBA" id="ARBA00023136"/>
    </source>
</evidence>
<evidence type="ECO:0000256" key="3">
    <source>
        <dbReference type="ARBA" id="ARBA00022692"/>
    </source>
</evidence>
<proteinExistence type="inferred from homology"/>
<feature type="transmembrane region" description="Helical" evidence="6">
    <location>
        <begin position="351"/>
        <end position="376"/>
    </location>
</feature>
<feature type="transmembrane region" description="Helical" evidence="6">
    <location>
        <begin position="278"/>
        <end position="305"/>
    </location>
</feature>
<comment type="subcellular location">
    <subcellularLocation>
        <location evidence="1">Membrane</location>
        <topology evidence="1">Multi-pass membrane protein</topology>
    </subcellularLocation>
</comment>
<keyword evidence="3 6" id="KW-0812">Transmembrane</keyword>
<evidence type="ECO:0000256" key="1">
    <source>
        <dbReference type="ARBA" id="ARBA00004141"/>
    </source>
</evidence>
<evidence type="ECO:0000313" key="8">
    <source>
        <dbReference type="Proteomes" id="UP000019205"/>
    </source>
</evidence>
<name>A4A4W4_9GAMM</name>
<dbReference type="GO" id="GO:0016020">
    <property type="term" value="C:membrane"/>
    <property type="evidence" value="ECO:0007669"/>
    <property type="project" value="UniProtKB-SubCell"/>
</dbReference>
<dbReference type="PANTHER" id="PTHR21716">
    <property type="entry name" value="TRANSMEMBRANE PROTEIN"/>
    <property type="match status" value="1"/>
</dbReference>
<dbReference type="Proteomes" id="UP000019205">
    <property type="component" value="Chromosome"/>
</dbReference>
<dbReference type="HOGENOM" id="CLU_031275_0_1_6"/>
<dbReference type="GO" id="GO:0055085">
    <property type="term" value="P:transmembrane transport"/>
    <property type="evidence" value="ECO:0007669"/>
    <property type="project" value="TreeGrafter"/>
</dbReference>
<organism evidence="7 8">
    <name type="scientific">Congregibacter litoralis KT71</name>
    <dbReference type="NCBI Taxonomy" id="314285"/>
    <lineage>
        <taxon>Bacteria</taxon>
        <taxon>Pseudomonadati</taxon>
        <taxon>Pseudomonadota</taxon>
        <taxon>Gammaproteobacteria</taxon>
        <taxon>Cellvibrionales</taxon>
        <taxon>Halieaceae</taxon>
        <taxon>Congregibacter</taxon>
    </lineage>
</organism>
<feature type="transmembrane region" description="Helical" evidence="6">
    <location>
        <begin position="198"/>
        <end position="216"/>
    </location>
</feature>
<comment type="caution">
    <text evidence="7">The sequence shown here is derived from an EMBL/GenBank/DDBJ whole genome shotgun (WGS) entry which is preliminary data.</text>
</comment>
<evidence type="ECO:0000313" key="7">
    <source>
        <dbReference type="EMBL" id="EAQ98836.1"/>
    </source>
</evidence>
<dbReference type="AlphaFoldDB" id="A4A4W4"/>
<keyword evidence="4 6" id="KW-1133">Transmembrane helix</keyword>
<keyword evidence="8" id="KW-1185">Reference proteome</keyword>
<feature type="transmembrane region" description="Helical" evidence="6">
    <location>
        <begin position="105"/>
        <end position="126"/>
    </location>
</feature>
<comment type="similarity">
    <text evidence="2">Belongs to the autoinducer-2 exporter (AI-2E) (TC 2.A.86) family.</text>
</comment>
<dbReference type="PANTHER" id="PTHR21716:SF16">
    <property type="entry name" value="BLL1467 PROTEIN"/>
    <property type="match status" value="1"/>
</dbReference>
<evidence type="ECO:0000256" key="4">
    <source>
        <dbReference type="ARBA" id="ARBA00022989"/>
    </source>
</evidence>
<feature type="transmembrane region" description="Helical" evidence="6">
    <location>
        <begin position="250"/>
        <end position="272"/>
    </location>
</feature>
<dbReference type="RefSeq" id="WP_008294313.1">
    <property type="nucleotide sequence ID" value="NZ_CM002299.1"/>
</dbReference>
<evidence type="ECO:0000256" key="6">
    <source>
        <dbReference type="SAM" id="Phobius"/>
    </source>
</evidence>
<dbReference type="eggNOG" id="COG0628">
    <property type="taxonomic scope" value="Bacteria"/>
</dbReference>
<dbReference type="Pfam" id="PF01594">
    <property type="entry name" value="AI-2E_transport"/>
    <property type="match status" value="1"/>
</dbReference>
<dbReference type="InterPro" id="IPR002549">
    <property type="entry name" value="AI-2E-like"/>
</dbReference>
<dbReference type="OrthoDB" id="9799225at2"/>
<feature type="transmembrane region" description="Helical" evidence="6">
    <location>
        <begin position="317"/>
        <end position="339"/>
    </location>
</feature>
<keyword evidence="5 6" id="KW-0472">Membrane</keyword>
<dbReference type="EMBL" id="AAOA02000003">
    <property type="protein sequence ID" value="EAQ98836.1"/>
    <property type="molecule type" value="Genomic_DNA"/>
</dbReference>
<gene>
    <name evidence="7" type="ORF">KT71_09417</name>
</gene>
<reference evidence="7 8" key="1">
    <citation type="journal article" date="2007" name="Proc. Natl. Acad. Sci. U.S.A.">
        <title>Characterization of a marine gammaproteobacterium capable of aerobic anoxygenic photosynthesis.</title>
        <authorList>
            <person name="Fuchs B.M."/>
            <person name="Spring S."/>
            <person name="Teeling H."/>
            <person name="Quast C."/>
            <person name="Wulf J."/>
            <person name="Schattenhofer M."/>
            <person name="Yan S."/>
            <person name="Ferriera S."/>
            <person name="Johnson J."/>
            <person name="Glockner F.O."/>
            <person name="Amann R."/>
        </authorList>
    </citation>
    <scope>NUCLEOTIDE SEQUENCE [LARGE SCALE GENOMIC DNA]</scope>
    <source>
        <strain evidence="7">KT71</strain>
    </source>
</reference>
<evidence type="ECO:0000256" key="2">
    <source>
        <dbReference type="ARBA" id="ARBA00009773"/>
    </source>
</evidence>
<accession>A4A4W4</accession>
<sequence length="395" mass="41757">MSVAETNRRPDIEIADKAGVSSEAALLDASDEGSSMLRIDDSQSASTNALEALILPLRVLALLAVLGALVVGESVFIPLALAVLASLALRPIVRSVHATAGVPAPLTAALIVSIITVLLVSGLYSLGEPAKEWLKEAPNALRALQRQASEVRGPLEDMRETRAVITDLSNGSAKGKTEIFVNSESVVEQSVMMKTSEGFAYSVATLVMLFFILGWGDRLFRNAIALLPGFAERRGAVQVAQAIESAIGRYLLMITLINSCLGFAVAALSYFIGLPNPVLWGVVAALLNYMPYIGAAITTLVLLAVSLISQPLEFPILTAPLAFLVLTTFEGYIVTPYAVGRSLTLNPLIVFFSLLVCFFLWGGIGALLAVPILVSFKVALEGSGRSASLAARTLS</sequence>
<reference evidence="7 8" key="2">
    <citation type="journal article" date="2009" name="PLoS ONE">
        <title>The photosynthetic apparatus and its regulation in the aerobic gammaproteobacterium Congregibacter litoralis gen. nov., sp. nov.</title>
        <authorList>
            <person name="Spring S."/>
            <person name="Lunsdorf H."/>
            <person name="Fuchs B.M."/>
            <person name="Tindall B.J."/>
        </authorList>
    </citation>
    <scope>NUCLEOTIDE SEQUENCE [LARGE SCALE GENOMIC DNA]</scope>
    <source>
        <strain evidence="7">KT71</strain>
    </source>
</reference>
<protein>
    <submittedName>
        <fullName evidence="7">Putative permease</fullName>
    </submittedName>
</protein>